<accession>A0A644TUT3</accession>
<protein>
    <recommendedName>
        <fullName evidence="1">YagK/YfjJ C-terminal domain-containing protein</fullName>
    </recommendedName>
</protein>
<reference evidence="2" key="1">
    <citation type="submission" date="2019-08" db="EMBL/GenBank/DDBJ databases">
        <authorList>
            <person name="Kucharzyk K."/>
            <person name="Murdoch R.W."/>
            <person name="Higgins S."/>
            <person name="Loffler F."/>
        </authorList>
    </citation>
    <scope>NUCLEOTIDE SEQUENCE</scope>
</reference>
<dbReference type="EMBL" id="VSSQ01000052">
    <property type="protein sequence ID" value="MPL70237.1"/>
    <property type="molecule type" value="Genomic_DNA"/>
</dbReference>
<gene>
    <name evidence="2" type="ORF">SDC9_15992</name>
</gene>
<comment type="caution">
    <text evidence="2">The sequence shown here is derived from an EMBL/GenBank/DDBJ whole genome shotgun (WGS) entry which is preliminary data.</text>
</comment>
<feature type="domain" description="YagK/YfjJ C-terminal" evidence="1">
    <location>
        <begin position="35"/>
        <end position="191"/>
    </location>
</feature>
<evidence type="ECO:0000313" key="2">
    <source>
        <dbReference type="EMBL" id="MPL70237.1"/>
    </source>
</evidence>
<dbReference type="AlphaFoldDB" id="A0A644TUT3"/>
<evidence type="ECO:0000259" key="1">
    <source>
        <dbReference type="Pfam" id="PF11726"/>
    </source>
</evidence>
<organism evidence="2">
    <name type="scientific">bioreactor metagenome</name>
    <dbReference type="NCBI Taxonomy" id="1076179"/>
    <lineage>
        <taxon>unclassified sequences</taxon>
        <taxon>metagenomes</taxon>
        <taxon>ecological metagenomes</taxon>
    </lineage>
</organism>
<name>A0A644TUT3_9ZZZZ</name>
<dbReference type="InterPro" id="IPR057271">
    <property type="entry name" value="YagK_YfjJ_C"/>
</dbReference>
<proteinExistence type="predicted"/>
<sequence length="207" mass="24427">MNSINFSQMIKDYDPIMYRGYVSQKIFSLLEEYTNTFSKTMIVRFDVTYPKNFIAVENNSDMSELMKLLIQQCSRNGLSPAYFWVREQSLRSNNQHYHCMLLLDGNKTRRYYPHIEAAEEMWGRLLNVDPKGLIHYCDRDPGGNRQANGIILRSDDPNYEDKIDTVVRQAMYLAKDHTKGFYNDGFRDFGMTRISSIPQLRKKFRNN</sequence>
<dbReference type="Pfam" id="PF11726">
    <property type="entry name" value="YagK_YfjJ_C"/>
    <property type="match status" value="1"/>
</dbReference>